<dbReference type="PATRIC" id="fig|1300345.3.peg.1539"/>
<proteinExistence type="predicted"/>
<protein>
    <recommendedName>
        <fullName evidence="4">Secreted protein</fullName>
    </recommendedName>
</protein>
<reference evidence="2 3" key="1">
    <citation type="submission" date="2014-09" db="EMBL/GenBank/DDBJ databases">
        <title>Genome sequences of Lysobacter dokdonensis DS-58.</title>
        <authorList>
            <person name="Kim J.F."/>
            <person name="Kwak M.-J."/>
        </authorList>
    </citation>
    <scope>NUCLEOTIDE SEQUENCE [LARGE SCALE GENOMIC DNA]</scope>
    <source>
        <strain evidence="2 3">DS-58</strain>
    </source>
</reference>
<dbReference type="STRING" id="1300345.LF41_2995"/>
<dbReference type="EMBL" id="JRKJ01000008">
    <property type="protein sequence ID" value="KGQ19345.1"/>
    <property type="molecule type" value="Genomic_DNA"/>
</dbReference>
<accession>A0A0A2WM34</accession>
<evidence type="ECO:0008006" key="4">
    <source>
        <dbReference type="Google" id="ProtNLM"/>
    </source>
</evidence>
<dbReference type="AlphaFoldDB" id="A0A0A2WM34"/>
<gene>
    <name evidence="2" type="ORF">LF41_2995</name>
</gene>
<sequence length="131" mass="14630">MQRIFGTLLLAALLTAPAAHANDLAVMKEDGIQYALTDERSFCAEGENAIRQSADGLERRAGCYTLDPTTVHVRWSDNTVESFNIKRFRATPFALRQAEKERRAKKGGDRYETPVIERSIPVIPDLPPVTN</sequence>
<feature type="chain" id="PRO_5001996831" description="Secreted protein" evidence="1">
    <location>
        <begin position="22"/>
        <end position="131"/>
    </location>
</feature>
<comment type="caution">
    <text evidence="2">The sequence shown here is derived from an EMBL/GenBank/DDBJ whole genome shotgun (WGS) entry which is preliminary data.</text>
</comment>
<keyword evidence="3" id="KW-1185">Reference proteome</keyword>
<evidence type="ECO:0000313" key="2">
    <source>
        <dbReference type="EMBL" id="KGQ19345.1"/>
    </source>
</evidence>
<dbReference type="Proteomes" id="UP000030518">
    <property type="component" value="Unassembled WGS sequence"/>
</dbReference>
<evidence type="ECO:0000256" key="1">
    <source>
        <dbReference type="SAM" id="SignalP"/>
    </source>
</evidence>
<name>A0A0A2WM34_9GAMM</name>
<feature type="signal peptide" evidence="1">
    <location>
        <begin position="1"/>
        <end position="21"/>
    </location>
</feature>
<dbReference type="RefSeq" id="WP_152599942.1">
    <property type="nucleotide sequence ID" value="NZ_JRKJ01000008.1"/>
</dbReference>
<keyword evidence="1" id="KW-0732">Signal</keyword>
<organism evidence="2 3">
    <name type="scientific">Lysobacter dokdonensis DS-58</name>
    <dbReference type="NCBI Taxonomy" id="1300345"/>
    <lineage>
        <taxon>Bacteria</taxon>
        <taxon>Pseudomonadati</taxon>
        <taxon>Pseudomonadota</taxon>
        <taxon>Gammaproteobacteria</taxon>
        <taxon>Lysobacterales</taxon>
        <taxon>Lysobacteraceae</taxon>
        <taxon>Noviluteimonas</taxon>
    </lineage>
</organism>
<evidence type="ECO:0000313" key="3">
    <source>
        <dbReference type="Proteomes" id="UP000030518"/>
    </source>
</evidence>